<dbReference type="SUPFAM" id="SSF52309">
    <property type="entry name" value="N-(deoxy)ribosyltransferase-like"/>
    <property type="match status" value="1"/>
</dbReference>
<dbReference type="RefSeq" id="WP_097554033.1">
    <property type="nucleotide sequence ID" value="NZ_PCMW01000039.1"/>
</dbReference>
<comment type="caution">
    <text evidence="1">The sequence shown here is derived from an EMBL/GenBank/DDBJ whole genome shotgun (WGS) entry which is preliminary data.</text>
</comment>
<dbReference type="EMBL" id="PCMW01000039">
    <property type="protein sequence ID" value="PDS24665.1"/>
    <property type="molecule type" value="Genomic_DNA"/>
</dbReference>
<organism evidence="1 2">
    <name type="scientific">Flavobacterium branchiophilum</name>
    <dbReference type="NCBI Taxonomy" id="55197"/>
    <lineage>
        <taxon>Bacteria</taxon>
        <taxon>Pseudomonadati</taxon>
        <taxon>Bacteroidota</taxon>
        <taxon>Flavobacteriia</taxon>
        <taxon>Flavobacteriales</taxon>
        <taxon>Flavobacteriaceae</taxon>
        <taxon>Flavobacterium</taxon>
    </lineage>
</organism>
<dbReference type="Proteomes" id="UP000220828">
    <property type="component" value="Unassembled WGS sequence"/>
</dbReference>
<dbReference type="Gene3D" id="3.40.50.450">
    <property type="match status" value="1"/>
</dbReference>
<evidence type="ECO:0000313" key="2">
    <source>
        <dbReference type="Proteomes" id="UP000220828"/>
    </source>
</evidence>
<protein>
    <recommendedName>
        <fullName evidence="3">DUF4406 domain-containing protein</fullName>
    </recommendedName>
</protein>
<gene>
    <name evidence="1" type="ORF">B0A77_07300</name>
</gene>
<reference evidence="1 2" key="1">
    <citation type="submission" date="2017-09" db="EMBL/GenBank/DDBJ databases">
        <title>Whole genomes of Flavobacteriaceae.</title>
        <authorList>
            <person name="Stine C."/>
            <person name="Li C."/>
            <person name="Tadesse D."/>
        </authorList>
    </citation>
    <scope>NUCLEOTIDE SEQUENCE [LARGE SCALE GENOMIC DNA]</scope>
    <source>
        <strain evidence="1 2">ATCC 35036</strain>
    </source>
</reference>
<sequence>MKKKLYIAGKVTGLPQEDVSQKFAYAAKFFEQKGFAPVNPIQVVDNVNATWQEAMKKCIAALMECDAVFVLPDALQSKGAKLELKLARKMGIPAFESGWLLCKHFEK</sequence>
<dbReference type="InterPro" id="IPR025518">
    <property type="entry name" value="DUF4406"/>
</dbReference>
<proteinExistence type="predicted"/>
<dbReference type="OrthoDB" id="1149194at2"/>
<name>A0A2H3KMK1_9FLAO</name>
<evidence type="ECO:0008006" key="3">
    <source>
        <dbReference type="Google" id="ProtNLM"/>
    </source>
</evidence>
<evidence type="ECO:0000313" key="1">
    <source>
        <dbReference type="EMBL" id="PDS24665.1"/>
    </source>
</evidence>
<dbReference type="AlphaFoldDB" id="A0A2H3KMK1"/>
<accession>A0A2H3KMK1</accession>
<dbReference type="Pfam" id="PF14359">
    <property type="entry name" value="DUF4406"/>
    <property type="match status" value="1"/>
</dbReference>